<dbReference type="SMART" id="SM00504">
    <property type="entry name" value="Ubox"/>
    <property type="match status" value="1"/>
</dbReference>
<feature type="region of interest" description="Disordered" evidence="1">
    <location>
        <begin position="4838"/>
        <end position="4867"/>
    </location>
</feature>
<dbReference type="EMBL" id="GG663744">
    <property type="protein sequence ID" value="EEH54087.1"/>
    <property type="molecule type" value="Genomic_DNA"/>
</dbReference>
<feature type="region of interest" description="Disordered" evidence="1">
    <location>
        <begin position="3395"/>
        <end position="3429"/>
    </location>
</feature>
<dbReference type="Pfam" id="PF04564">
    <property type="entry name" value="U-box"/>
    <property type="match status" value="1"/>
</dbReference>
<dbReference type="UniPathway" id="UPA00143"/>
<dbReference type="Gene3D" id="3.30.40.10">
    <property type="entry name" value="Zinc/RING finger domain, C3HC4 (zinc finger)"/>
    <property type="match status" value="1"/>
</dbReference>
<evidence type="ECO:0000313" key="3">
    <source>
        <dbReference type="EMBL" id="EEH54087.1"/>
    </source>
</evidence>
<evidence type="ECO:0000256" key="1">
    <source>
        <dbReference type="SAM" id="MobiDB-lite"/>
    </source>
</evidence>
<feature type="compositionally biased region" description="Pro residues" evidence="1">
    <location>
        <begin position="4995"/>
        <end position="5006"/>
    </location>
</feature>
<dbReference type="Pfam" id="PF25794">
    <property type="entry name" value="SACS"/>
    <property type="match status" value="3"/>
</dbReference>
<feature type="compositionally biased region" description="Acidic residues" evidence="1">
    <location>
        <begin position="5167"/>
        <end position="5179"/>
    </location>
</feature>
<dbReference type="SUPFAM" id="SSF57850">
    <property type="entry name" value="RING/U-box"/>
    <property type="match status" value="1"/>
</dbReference>
<dbReference type="InterPro" id="IPR036890">
    <property type="entry name" value="HATPase_C_sf"/>
</dbReference>
<feature type="compositionally biased region" description="Acidic residues" evidence="1">
    <location>
        <begin position="4426"/>
        <end position="4438"/>
    </location>
</feature>
<dbReference type="GO" id="GO:0030544">
    <property type="term" value="F:Hsp70 protein binding"/>
    <property type="evidence" value="ECO:0007669"/>
    <property type="project" value="TreeGrafter"/>
</dbReference>
<feature type="compositionally biased region" description="Pro residues" evidence="1">
    <location>
        <begin position="4533"/>
        <end position="4545"/>
    </location>
</feature>
<feature type="region of interest" description="Disordered" evidence="1">
    <location>
        <begin position="875"/>
        <end position="911"/>
    </location>
</feature>
<feature type="region of interest" description="Disordered" evidence="1">
    <location>
        <begin position="2755"/>
        <end position="2802"/>
    </location>
</feature>
<dbReference type="RefSeq" id="XP_003061457.1">
    <property type="nucleotide sequence ID" value="XM_003061411.1"/>
</dbReference>
<dbReference type="Proteomes" id="UP000001876">
    <property type="component" value="Unassembled WGS sequence"/>
</dbReference>
<keyword evidence="4" id="KW-1185">Reference proteome</keyword>
<feature type="compositionally biased region" description="Acidic residues" evidence="1">
    <location>
        <begin position="356"/>
        <end position="367"/>
    </location>
</feature>
<feature type="region of interest" description="Disordered" evidence="1">
    <location>
        <begin position="352"/>
        <end position="372"/>
    </location>
</feature>
<dbReference type="PANTHER" id="PTHR15600">
    <property type="entry name" value="SACSIN"/>
    <property type="match status" value="1"/>
</dbReference>
<dbReference type="PANTHER" id="PTHR15600:SF42">
    <property type="entry name" value="SACSIN"/>
    <property type="match status" value="1"/>
</dbReference>
<reference evidence="3 4" key="1">
    <citation type="journal article" date="2009" name="Science">
        <title>Green evolution and dynamic adaptations revealed by genomes of the marine picoeukaryotes Micromonas.</title>
        <authorList>
            <person name="Worden A.Z."/>
            <person name="Lee J.H."/>
            <person name="Mock T."/>
            <person name="Rouze P."/>
            <person name="Simmons M.P."/>
            <person name="Aerts A.L."/>
            <person name="Allen A.E."/>
            <person name="Cuvelier M.L."/>
            <person name="Derelle E."/>
            <person name="Everett M.V."/>
            <person name="Foulon E."/>
            <person name="Grimwood J."/>
            <person name="Gundlach H."/>
            <person name="Henrissat B."/>
            <person name="Napoli C."/>
            <person name="McDonald S.M."/>
            <person name="Parker M.S."/>
            <person name="Rombauts S."/>
            <person name="Salamov A."/>
            <person name="Von Dassow P."/>
            <person name="Badger J.H."/>
            <person name="Coutinho P.M."/>
            <person name="Demir E."/>
            <person name="Dubchak I."/>
            <person name="Gentemann C."/>
            <person name="Eikrem W."/>
            <person name="Gready J.E."/>
            <person name="John U."/>
            <person name="Lanier W."/>
            <person name="Lindquist E.A."/>
            <person name="Lucas S."/>
            <person name="Mayer K.F."/>
            <person name="Moreau H."/>
            <person name="Not F."/>
            <person name="Otillar R."/>
            <person name="Panaud O."/>
            <person name="Pangilinan J."/>
            <person name="Paulsen I."/>
            <person name="Piegu B."/>
            <person name="Poliakov A."/>
            <person name="Robbens S."/>
            <person name="Schmutz J."/>
            <person name="Toulza E."/>
            <person name="Wyss T."/>
            <person name="Zelensky A."/>
            <person name="Zhou K."/>
            <person name="Armbrust E.V."/>
            <person name="Bhattacharya D."/>
            <person name="Goodenough U.W."/>
            <person name="Van de Peer Y."/>
            <person name="Grigoriev I.V."/>
        </authorList>
    </citation>
    <scope>NUCLEOTIDE SEQUENCE [LARGE SCALE GENOMIC DNA]</scope>
    <source>
        <strain evidence="3 4">CCMP1545</strain>
    </source>
</reference>
<dbReference type="GO" id="GO:0004842">
    <property type="term" value="F:ubiquitin-protein transferase activity"/>
    <property type="evidence" value="ECO:0007669"/>
    <property type="project" value="InterPro"/>
</dbReference>
<dbReference type="CDD" id="cd16655">
    <property type="entry name" value="RING-Ubox_WDSUB1-like"/>
    <property type="match status" value="1"/>
</dbReference>
<evidence type="ECO:0000259" key="2">
    <source>
        <dbReference type="PROSITE" id="PS51698"/>
    </source>
</evidence>
<dbReference type="NCBIfam" id="NF047352">
    <property type="entry name" value="P_loop_sacsin"/>
    <property type="match status" value="2"/>
</dbReference>
<feature type="compositionally biased region" description="Acidic residues" evidence="1">
    <location>
        <begin position="4840"/>
        <end position="4849"/>
    </location>
</feature>
<dbReference type="OrthoDB" id="1262810at2759"/>
<feature type="compositionally biased region" description="Low complexity" evidence="1">
    <location>
        <begin position="4546"/>
        <end position="4563"/>
    </location>
</feature>
<dbReference type="GeneID" id="9686897"/>
<feature type="region of interest" description="Disordered" evidence="1">
    <location>
        <begin position="1185"/>
        <end position="1211"/>
    </location>
</feature>
<dbReference type="STRING" id="564608.C1N0V2"/>
<feature type="region of interest" description="Disordered" evidence="1">
    <location>
        <begin position="5164"/>
        <end position="5218"/>
    </location>
</feature>
<dbReference type="InterPro" id="IPR058210">
    <property type="entry name" value="SACS/Nov_dom"/>
</dbReference>
<feature type="region of interest" description="Disordered" evidence="1">
    <location>
        <begin position="4141"/>
        <end position="4172"/>
    </location>
</feature>
<feature type="compositionally biased region" description="Polar residues" evidence="1">
    <location>
        <begin position="3606"/>
        <end position="3624"/>
    </location>
</feature>
<dbReference type="InterPro" id="IPR052972">
    <property type="entry name" value="Sacsin_chaperone_reg"/>
</dbReference>
<feature type="region of interest" description="Disordered" evidence="1">
    <location>
        <begin position="5318"/>
        <end position="5371"/>
    </location>
</feature>
<feature type="region of interest" description="Disordered" evidence="1">
    <location>
        <begin position="2653"/>
        <end position="2672"/>
    </location>
</feature>
<feature type="compositionally biased region" description="Low complexity" evidence="1">
    <location>
        <begin position="3398"/>
        <end position="3411"/>
    </location>
</feature>
<feature type="domain" description="U-box" evidence="2">
    <location>
        <begin position="5435"/>
        <end position="5509"/>
    </location>
</feature>
<feature type="compositionally biased region" description="Acidic residues" evidence="1">
    <location>
        <begin position="5349"/>
        <end position="5362"/>
    </location>
</feature>
<feature type="compositionally biased region" description="Polar residues" evidence="1">
    <location>
        <begin position="3414"/>
        <end position="3425"/>
    </location>
</feature>
<feature type="region of interest" description="Disordered" evidence="1">
    <location>
        <begin position="3594"/>
        <end position="3626"/>
    </location>
</feature>
<name>C1N0V2_MICPC</name>
<dbReference type="PROSITE" id="PS51698">
    <property type="entry name" value="U_BOX"/>
    <property type="match status" value="1"/>
</dbReference>
<feature type="compositionally biased region" description="Gly residues" evidence="1">
    <location>
        <begin position="4950"/>
        <end position="4960"/>
    </location>
</feature>
<gene>
    <name evidence="3" type="ORF">MICPUCDRAFT_51162</name>
</gene>
<feature type="compositionally biased region" description="Low complexity" evidence="1">
    <location>
        <begin position="5204"/>
        <end position="5214"/>
    </location>
</feature>
<dbReference type="InterPro" id="IPR003613">
    <property type="entry name" value="Ubox_domain"/>
</dbReference>
<evidence type="ECO:0000313" key="4">
    <source>
        <dbReference type="Proteomes" id="UP000001876"/>
    </source>
</evidence>
<dbReference type="InterPro" id="IPR013083">
    <property type="entry name" value="Znf_RING/FYVE/PHD"/>
</dbReference>
<feature type="compositionally biased region" description="Low complexity" evidence="1">
    <location>
        <begin position="2755"/>
        <end position="2772"/>
    </location>
</feature>
<protein>
    <submittedName>
        <fullName evidence="3">Predicted protein</fullName>
    </submittedName>
</protein>
<feature type="compositionally biased region" description="Acidic residues" evidence="1">
    <location>
        <begin position="883"/>
        <end position="898"/>
    </location>
</feature>
<feature type="region of interest" description="Disordered" evidence="1">
    <location>
        <begin position="2975"/>
        <end position="2996"/>
    </location>
</feature>
<feature type="region of interest" description="Disordered" evidence="1">
    <location>
        <begin position="4423"/>
        <end position="4443"/>
    </location>
</feature>
<feature type="region of interest" description="Disordered" evidence="1">
    <location>
        <begin position="4512"/>
        <end position="4563"/>
    </location>
</feature>
<dbReference type="SUPFAM" id="SSF55874">
    <property type="entry name" value="ATPase domain of HSP90 chaperone/DNA topoisomerase II/histidine kinase"/>
    <property type="match status" value="2"/>
</dbReference>
<sequence>MDAGTDADADGWSDFGQKVDLTARLREILLNYPEGTSILKELVQNADDAGATVVKVCLDARSHGTSTLVSPALAPFQGPALLVHNDSVFAEADFVSISRVGDSVKRTQVGKTGRFGVGFNSVYHLTDVPSFVSGRHVVFFDPHACHLPNADAANPGKRVDFVGGGGDVTRTHADQFAPFIAFGCDARTEYRGTTFRFPLRTAKQAAVSKLSKASYDVASVRKLLADFAGEKTLDLLYLKSVERIDVLEWRPGAMEPEVIASTRVMNASDELRRHRAAFSRASAAMAAGGAVEPPSTFTLEFTSTGVGAKRGEDVRTFFVSQACGVDLKPLVKSGREKFGMKLVPWAAVAAELTPREEEEEDEEEEENGGDRKHAVAVADGRAFTFLPLPVKTGLPVHVNAYFELSSNRRDIWFGGDMSGGGAARSEWNQALLERVVAPAYARLVAIAAATLGPGPRFYDLLPRATPPPPWRVVVSTLCVALADEKVIHTRALGGKWITPREATYPDAELETNVDLRLALVDEGVLVADAPAAILDRFEEHAIADPTRASPNGARRMLREKGPTTRPRARVLTLLRYVLSDVVDDDPTSAACLEGVPLAPLADGGAGMITPGGVGSPALYVPTEEETHLLTRATDVCVDRDADAALTSRMETLAATGALNFARVDDDALLALMPRIVPPAWGLKSNRRARWTPGENGDPSEELLSRLWRRLAAVRAGRLAKFERWTMLPVVGSSDDDDADAARALAPLGAAVVTPRGLSADAVDALGRADVHVLDASSVAGAAAAAHPDVGAFAMPSSGAGLLDALAAARSGGTGTGPGGVEFSRRDAAALRSALLQRRWFGQRARAGPEGDAGTPSRIATLRGLRIFEVYPATAAATSSTGAAEEEEEEEGEEGEEGEGGATRDGRVGDLLSLDEDAGPSLRLAPRNVAAALLTPTFLRPDDDEESAVLETNLSVDRLTMPAFIRGHFLTRLREIPARARNRFALEATRSLPSLALIDRGVADALARAPFVPTPSGQLAAPMHLYDPRVHELVELLDASASFPSAPFDDDAALDGLHRLGLRTTVTRAAVLDAAMAAERLLEEGDGDGAAARGAAVLRYLETPDGARLLAPETNAAPGAKVKKMFGKVFGGKSATKEGGKHAALGSESAAGDALAASAPPELPRDAFVAALSSIAWVPVATTPLSPREHPGLPWPSDPPATAPPRSTRPPSDAWLCSASMRVLTREPQSASLADALGWRAPLSPAVLADQLCALGEAHAVVADAAVGRALAAAVPRVYALMTAALNHADFAAAERKARTRAVVWVGTGFARVDAVAFAGALDLAPYLHVLPADLTCFRPLLTALGVRDAFAPRDYVGLLRRLALDRGATPLDARALDLSLWVLGVLADRPHAQWTGEIERDGALPVPDVGGVLRGADDVRFNDAPWLHAPEGVTLSHPKLPSSTAEAVGVRSLRLALLAESSEDIGVHLHGTAQAFGQSEALTTRLKHILDAYADGPGVISELVQNADDAGASEVRLMLDMRTGGSKSLLAPKLERWQGPALVAWNDAVFSPADFHNIARIGQDSKVDRPAAAGRFGLGFNAIYHFTDLPSFVSGEYLVMFDPHATHLPGATAARPGLKIAFADSPLLRQFPDQFSTYRGHFGCDLSKAYDATLFRFPLRTETAAKSSEIKPEAYTVDAVLALFEQFRSRAAQTLLFLKNVRKISVYERDADADEPTLLYEASIPSFQDGKDPRATVLQWVAGDVSLGRDDTSASRATVATSAVKKSAFADKLRAMPESSLPSSVGWMDLVVRQRQRGGSLCDSKERWMVSSSLAGGRARALALSEAGVTRGLVPWVGVAARVPHPETSDDATSSETVDGRAFCFLPLPVKTGLPVHVNAYFELSSNRRDIWFGGDMSGGGAARSEWNGALLADAVAPAYASLIAAAATSLGPRAAYYSLFPTNTSLPQPWSLVLSPLFAALSGLPCVRAIDPTADARLLASSSSSSWVAPRAAFFPDPSVETPPDLAAALRAVGVRLIDGAPADVSAAFATHCPSVARRMSPAAARAILKDAKSMRRHPALDDSAHVVALLRYCVSDVDASDAATAADLDGVPLIPLANGARGAFAARGGVRGGDDDAEEEGGRSETYYFMPRASEMSLLRPRASDVLVDRDVLGESLARALTDIVAGATGKALNVRAIDAPSLQYLMPKILPPEWRGGGGGGGGGVAWNADGSDGHPTASTLALLWTRFAAISPKSLAHFEGWPLLPVGGGCARGGARLATLTPHGPLVRGEGWTDSGRDALDALGVSQLAEGEVSDAATTHPAITAYVRPASASGVLDAAVAAAALDPETRAARANDDGSPPTAEQRWRAAASAVPARLDASADAAARRALRAFLMQRRWYARDAVGGKVEGARLDLVRSLPIFETRGENEKTNEISASAASASASASSSSVVATAFARLDATPPPLLAPAGANVSLLTSSFLKVDDDAAADLLETSLGAPRATVATTFAEHVLPALALRRLPPSLARDALDAALDALARSKASWTGGGDADALVRALRSCACVPTRSGALAKPGALFDAENSPSLLALLDPAAHFAAPPFDSGERAAALRALGVRASLGAEGLVHSARSVERLAATAATTPAAIARGAALLAHLNALARATAAGGTDLPPAGAMLESESGSDGSATPARSLWRELGSISWCVVMTSPPHPSLPWPNRDDGGKKAMRALAPPRATRPPDDAWLASSCMRILDLSLALGVEDDEDVVVEEATEAAAAPPTPTPAGLTLAVSPEESFSRTDDGRATAGSVREGVSSVSPPTPTLEPLLVDRLGWNALSATVVAAQLLELGKAHAIVDRDSELAREFNARLPRAYAQLAAAAGVGSESSSSELEAAATILDSARWLWHGGGFAASVDVAIDCPGDFRPYLHGVPYELSSHVGLLRALGVRGRFDAADYARAARAVADDANGAALSEERVALAVALAEAAAESLLAPPDDAEGDGGDGDPYPSPPDVAAAAKAKAKTMPSSAVVGTFMLPDGAGVMAPASALVHNDAEWLLGGGDAADDDDDDDAKTRASSGGVDVSALRLTHPSVPCAIAEALGARSLRALYAVDKSSTDRLPCPSAATLRRLLPAYDDRAHAFSDVAEVADVVCARGLEISLDLKTYKSRSLLLPQLAQFQGPAVTIRLPGVSLAADEIATLLTAAAPFKLRKRAIRFGNGFVSCVHFSDVFTAATAGQLCVFDPTGVALGGGGGGSSGAKRDERAAGGSAKAYSYGANGELAARFADQFAPFVAAGLDPSRGSGLAADSIGTVIRVPLRTRAQAARASALSSRAFDVDDAWEVRSMLETFAASAHKVLLFAASLSHVRVTVRNAPREDDAARATTRDLDGAMKNADANEDVLVHASLSTTTPFKRASSTSSSSVSANAAGGFSQSGERATTPRNIVDDKEWRRATLTTLFGGGNATRTAHAVVVKEIAGDSPLVTDTWVVGAAMGVGRARDMALDRKHAHMMFLPLAAVAAHVRRDGADVDPSAPPPPPSAARLAASAARCRADGRREPVVPRVGGGLCAPFPMEERRGGDGDGDGDAMERALRRAPAVIAARFALERGGGRSLARFTEKTPRAPSSPSSPGTHYASTTGSSEHVRREWNRAMCQCVVAAYATMVQHARTASPTLPAKTFYGLWPRAESMGLPAPPALRSDGRPIQTAAAARGNQTKTHPALELVVYPLYRELADVALFRSLGSAALVKPADGYFLPAGFAPAADGDASASASTWSGGFGDGVARPLAASFIARHFPVLDAPASLRPELAAAGACAAAKELTASSLRKLLKSKPPPDTSTGGANLEALRTHVELIECATSDVVVADGAGTSGTPEDGDAGGARVHVQQDSLSGVLSAMSSAGFPLNEWLDAAGLGGSGGGSGGGSRADARAPPSVAVLNLAAVRDLSGVPVPVAGGGASSLGTSPLWLGSEDVVSLVPRLAPKFVSPTLSGGSRALAALFSHPQFRRVLYTGSNTTASACAELRVTRFTAHQLAAELPNALPPRLSPAACARQPLVTWPSSSVGAPAGAGAGAGRDALAGDEMQPSARWMRAFWREVARMDEENPGAIDAFASWPLVPVLGGELVRVGHRAAVVAPPAGAVGAPSLRRARARADDAALGLTSPQFPAHPLSDDDDDADDDDADDDDARRPGTFASLLIADAARERRARLGPGGASAAAPQPLLEQWDWLAPLLRDIGAPTLDVAAAGEAAARAVDAARPAAPTAALRTAADVVAFKAQQIKSCLGGGRPSFASVTDAQRERLFQLFASQHASSGFAASGEGLETMRSLPMFTAANGEKVDVASGEYVTCPPGVAFAETLSRFGGVLEHRASSRDLYAALGVPELSDADVLARFVAPSLRDMAPEARRDALAYVRKHWHRLRDDDPLCRALGAAKFVDVLRDDGGEGDDDGGDDDDGVELKSPGELYDPEVELLAAVFRGQSGCFPSRKWSTRAWLPMLRDVGLRSAVDATLFQLCATRVAARAISLGIAHPRSRHGDGDGELGPGRRKRFVPPPPPPPPPPPELAAAVDPPSSADAPSPLVTTIDDDEELEDARASSEREAGLVIAAGAMLASHLSKHAADLYNAPNGCEALIDVPFVPARLGYPGAPGPGAAGCNVLCAYNDATPPDAWRLSFACRPTIPDAFAPPSYAMHKLRMKSRPGVAVVVEHLLALGAAPRDGGGAAAFTTRWTACAGEGPAEVVSVAIEELARHFDALESRDVAALRRAAFIPVGGGVAAESPCRVFLRSNAALAPLAHELPATLAQHAGVLRKLGIREQLSRADARGVLRDAAANARGRALGPNELRAAVAALRLATGAGDDDDDDDDDRAGRTTLCPPPADDLPTPDAFGVLAPASSLLHAWRADRATLSRVDRTKVRLSHPLVPASVCVAAGIRAAADAVCEVRYLTADELRELRRAEALAALERDVGGGGGGGGGGGEENDDDDDAGGAATTRGGYHAVDAGADVPDESLLPNPPLPPPPAPAAPSASWPAASIAAKRLSSPEFAPALARVLTRSSSSSSSSTRPPPSLDDLASRLRAASDALTIVPSLRTILVVKSASGVASDDADVTRGGPTTRCAFYDVASRTLFASPPRDPGVQCAPLLAPAVTRALGLEDATATPAIAALLAAADGKVSATAAALTGGGDDDGGDDGDDDGGGGGDDGGDDANAKKRNDASRARAADAAPCDASARGEPGAIVTASDAELLRARPTRPLLAGEICAVRVARSPADAAAAAATARAARGGAARANRTDDFMYARVRADAKPAPGEALARVAVETSPGVVRELLSSEVFTFGLSSEGGAGDGDGDEDEDARAPPPPPPNEIASDADGDSDDADGDSNDAASAANAAGVTADELIGAVRDMLQAAGAPPTLEQTTLLASQLKMKADLAAAAEAAATARRETAAVAAAAETAAKAFHCPITQSVMRDPVIAVDGHTYERRAIEEWFSRGRSTSPVTNLRVSSTTLIANHALRGVIAAYEARGLTLDA</sequence>
<feature type="compositionally biased region" description="Pro residues" evidence="1">
    <location>
        <begin position="1192"/>
        <end position="1202"/>
    </location>
</feature>
<dbReference type="eggNOG" id="ENOG502QQPY">
    <property type="taxonomic scope" value="Eukaryota"/>
</dbReference>
<feature type="region of interest" description="Disordered" evidence="1">
    <location>
        <begin position="4947"/>
        <end position="5011"/>
    </location>
</feature>
<dbReference type="OMA" id="APWMNAD"/>
<feature type="compositionally biased region" description="Basic and acidic residues" evidence="1">
    <location>
        <begin position="5190"/>
        <end position="5203"/>
    </location>
</feature>
<feature type="compositionally biased region" description="Acidic residues" evidence="1">
    <location>
        <begin position="4154"/>
        <end position="4167"/>
    </location>
</feature>
<organism evidence="4">
    <name type="scientific">Micromonas pusilla (strain CCMP1545)</name>
    <name type="common">Picoplanktonic green alga</name>
    <dbReference type="NCBI Taxonomy" id="564608"/>
    <lineage>
        <taxon>Eukaryota</taxon>
        <taxon>Viridiplantae</taxon>
        <taxon>Chlorophyta</taxon>
        <taxon>Mamiellophyceae</taxon>
        <taxon>Mamiellales</taxon>
        <taxon>Mamiellaceae</taxon>
        <taxon>Micromonas</taxon>
    </lineage>
</organism>
<accession>C1N0V2</accession>
<proteinExistence type="predicted"/>
<dbReference type="GO" id="GO:0016567">
    <property type="term" value="P:protein ubiquitination"/>
    <property type="evidence" value="ECO:0007669"/>
    <property type="project" value="UniProtKB-UniPathway"/>
</dbReference>
<dbReference type="KEGG" id="mpp:MICPUCDRAFT_51162"/>